<dbReference type="PANTHER" id="PTHR35936">
    <property type="entry name" value="MEMBRANE-BOUND LYTIC MUREIN TRANSGLYCOSYLASE F"/>
    <property type="match status" value="1"/>
</dbReference>
<dbReference type="EMBL" id="FOVE01000002">
    <property type="protein sequence ID" value="SFN03420.1"/>
    <property type="molecule type" value="Genomic_DNA"/>
</dbReference>
<reference evidence="4" key="1">
    <citation type="submission" date="2016-10" db="EMBL/GenBank/DDBJ databases">
        <authorList>
            <person name="Varghese N."/>
            <person name="Submissions S."/>
        </authorList>
    </citation>
    <scope>NUCLEOTIDE SEQUENCE [LARGE SCALE GENOMIC DNA]</scope>
    <source>
        <strain evidence="4">DSM 6150</strain>
    </source>
</reference>
<protein>
    <submittedName>
        <fullName evidence="3">Extracellular solute-binding protein, family 3</fullName>
    </submittedName>
</protein>
<dbReference type="AlphaFoldDB" id="A0A1I4VQH3"/>
<evidence type="ECO:0000313" key="3">
    <source>
        <dbReference type="EMBL" id="SFN03420.1"/>
    </source>
</evidence>
<keyword evidence="1" id="KW-0732">Signal</keyword>
<dbReference type="STRING" id="83765.SAMN05660284_00324"/>
<sequence length="222" mass="25090">MHYTPRPPYLTQVPQGVAGMTADRINAVFREAGIGLVWINTPFLRQLRLIEEGNGCDCLAGVFRTPARESYARYTLPLYQDQPFHALIRAEDERIKPGASVLETFKRADLILEIKKGYSYGRWVDAQITALKPRFDVTTSESEQMLKKLAAGRVDYILMAPHEAEGLIAAAGMHPGRFRIVPFADMPPGENRYIMCSRKVEQSLIQRLDATIRKKSSSPRPR</sequence>
<dbReference type="Gene3D" id="3.40.190.10">
    <property type="entry name" value="Periplasmic binding protein-like II"/>
    <property type="match status" value="2"/>
</dbReference>
<name>A0A1I4VQH3_9NEIS</name>
<accession>A0A1I4VQH3</accession>
<proteinExistence type="predicted"/>
<gene>
    <name evidence="3" type="ORF">SAMN05660284_00324</name>
</gene>
<evidence type="ECO:0000256" key="1">
    <source>
        <dbReference type="ARBA" id="ARBA00022729"/>
    </source>
</evidence>
<evidence type="ECO:0000313" key="4">
    <source>
        <dbReference type="Proteomes" id="UP000242869"/>
    </source>
</evidence>
<dbReference type="Proteomes" id="UP000242869">
    <property type="component" value="Unassembled WGS sequence"/>
</dbReference>
<organism evidence="3 4">
    <name type="scientific">Formivibrio citricus</name>
    <dbReference type="NCBI Taxonomy" id="83765"/>
    <lineage>
        <taxon>Bacteria</taxon>
        <taxon>Pseudomonadati</taxon>
        <taxon>Pseudomonadota</taxon>
        <taxon>Betaproteobacteria</taxon>
        <taxon>Neisseriales</taxon>
        <taxon>Chitinibacteraceae</taxon>
        <taxon>Formivibrio</taxon>
    </lineage>
</organism>
<feature type="domain" description="Solute-binding protein family 3/N-terminal" evidence="2">
    <location>
        <begin position="7"/>
        <end position="209"/>
    </location>
</feature>
<evidence type="ECO:0000259" key="2">
    <source>
        <dbReference type="Pfam" id="PF00497"/>
    </source>
</evidence>
<dbReference type="SUPFAM" id="SSF53850">
    <property type="entry name" value="Periplasmic binding protein-like II"/>
    <property type="match status" value="1"/>
</dbReference>
<dbReference type="InterPro" id="IPR001638">
    <property type="entry name" value="Solute-binding_3/MltF_N"/>
</dbReference>
<keyword evidence="4" id="KW-1185">Reference proteome</keyword>
<dbReference type="PANTHER" id="PTHR35936:SF25">
    <property type="entry name" value="ABC TRANSPORTER SUBSTRATE-BINDING PROTEIN"/>
    <property type="match status" value="1"/>
</dbReference>
<dbReference type="Pfam" id="PF00497">
    <property type="entry name" value="SBP_bac_3"/>
    <property type="match status" value="1"/>
</dbReference>